<gene>
    <name evidence="1" type="ORF">AVEN_73277_1</name>
</gene>
<organism evidence="1 2">
    <name type="scientific">Araneus ventricosus</name>
    <name type="common">Orbweaver spider</name>
    <name type="synonym">Epeira ventricosa</name>
    <dbReference type="NCBI Taxonomy" id="182803"/>
    <lineage>
        <taxon>Eukaryota</taxon>
        <taxon>Metazoa</taxon>
        <taxon>Ecdysozoa</taxon>
        <taxon>Arthropoda</taxon>
        <taxon>Chelicerata</taxon>
        <taxon>Arachnida</taxon>
        <taxon>Araneae</taxon>
        <taxon>Araneomorphae</taxon>
        <taxon>Entelegynae</taxon>
        <taxon>Araneoidea</taxon>
        <taxon>Araneidae</taxon>
        <taxon>Araneus</taxon>
    </lineage>
</organism>
<dbReference type="Proteomes" id="UP000499080">
    <property type="component" value="Unassembled WGS sequence"/>
</dbReference>
<protein>
    <submittedName>
        <fullName evidence="1">Uncharacterized protein</fullName>
    </submittedName>
</protein>
<feature type="non-terminal residue" evidence="1">
    <location>
        <position position="1"/>
    </location>
</feature>
<sequence>KFQSDTLPMLLAGIPDCFCNDTVLDKLLVFGISVRCEATSEGSPCGLNLNRGQMTRINLDGRYLHL</sequence>
<reference evidence="1 2" key="1">
    <citation type="journal article" date="2019" name="Sci. Rep.">
        <title>Orb-weaving spider Araneus ventricosus genome elucidates the spidroin gene catalogue.</title>
        <authorList>
            <person name="Kono N."/>
            <person name="Nakamura H."/>
            <person name="Ohtoshi R."/>
            <person name="Moran D.A.P."/>
            <person name="Shinohara A."/>
            <person name="Yoshida Y."/>
            <person name="Fujiwara M."/>
            <person name="Mori M."/>
            <person name="Tomita M."/>
            <person name="Arakawa K."/>
        </authorList>
    </citation>
    <scope>NUCLEOTIDE SEQUENCE [LARGE SCALE GENOMIC DNA]</scope>
</reference>
<evidence type="ECO:0000313" key="2">
    <source>
        <dbReference type="Proteomes" id="UP000499080"/>
    </source>
</evidence>
<comment type="caution">
    <text evidence="1">The sequence shown here is derived from an EMBL/GenBank/DDBJ whole genome shotgun (WGS) entry which is preliminary data.</text>
</comment>
<name>A0A4Y2UN83_ARAVE</name>
<keyword evidence="2" id="KW-1185">Reference proteome</keyword>
<accession>A0A4Y2UN83</accession>
<evidence type="ECO:0000313" key="1">
    <source>
        <dbReference type="EMBL" id="GBO13692.1"/>
    </source>
</evidence>
<dbReference type="AlphaFoldDB" id="A0A4Y2UN83"/>
<proteinExistence type="predicted"/>
<dbReference type="EMBL" id="BGPR01037957">
    <property type="protein sequence ID" value="GBO13692.1"/>
    <property type="molecule type" value="Genomic_DNA"/>
</dbReference>